<dbReference type="OrthoDB" id="8182951at2759"/>
<feature type="compositionally biased region" description="Polar residues" evidence="1">
    <location>
        <begin position="338"/>
        <end position="352"/>
    </location>
</feature>
<protein>
    <submittedName>
        <fullName evidence="3">Mucin-5AC</fullName>
    </submittedName>
</protein>
<feature type="region of interest" description="Disordered" evidence="1">
    <location>
        <begin position="187"/>
        <end position="230"/>
    </location>
</feature>
<feature type="compositionally biased region" description="Polar residues" evidence="1">
    <location>
        <begin position="194"/>
        <end position="214"/>
    </location>
</feature>
<evidence type="ECO:0000256" key="1">
    <source>
        <dbReference type="SAM" id="MobiDB-lite"/>
    </source>
</evidence>
<feature type="compositionally biased region" description="Low complexity" evidence="1">
    <location>
        <begin position="353"/>
        <end position="367"/>
    </location>
</feature>
<organism evidence="2 3">
    <name type="scientific">Musca domestica</name>
    <name type="common">House fly</name>
    <dbReference type="NCBI Taxonomy" id="7370"/>
    <lineage>
        <taxon>Eukaryota</taxon>
        <taxon>Metazoa</taxon>
        <taxon>Ecdysozoa</taxon>
        <taxon>Arthropoda</taxon>
        <taxon>Hexapoda</taxon>
        <taxon>Insecta</taxon>
        <taxon>Pterygota</taxon>
        <taxon>Neoptera</taxon>
        <taxon>Endopterygota</taxon>
        <taxon>Diptera</taxon>
        <taxon>Brachycera</taxon>
        <taxon>Muscomorpha</taxon>
        <taxon>Muscoidea</taxon>
        <taxon>Muscidae</taxon>
        <taxon>Musca</taxon>
    </lineage>
</organism>
<feature type="compositionally biased region" description="Low complexity" evidence="1">
    <location>
        <begin position="277"/>
        <end position="299"/>
    </location>
</feature>
<dbReference type="Proteomes" id="UP001652621">
    <property type="component" value="Unplaced"/>
</dbReference>
<gene>
    <name evidence="3" type="primary">LOC101895379</name>
</gene>
<dbReference type="GeneID" id="101895379"/>
<dbReference type="RefSeq" id="XP_005185416.2">
    <property type="nucleotide sequence ID" value="XM_005185359.4"/>
</dbReference>
<feature type="compositionally biased region" description="Polar residues" evidence="1">
    <location>
        <begin position="369"/>
        <end position="382"/>
    </location>
</feature>
<evidence type="ECO:0000313" key="3">
    <source>
        <dbReference type="RefSeq" id="XP_005185416.2"/>
    </source>
</evidence>
<keyword evidence="2" id="KW-1185">Reference proteome</keyword>
<dbReference type="VEuPathDB" id="VectorBase:MDOMA2_017272"/>
<feature type="compositionally biased region" description="Polar residues" evidence="1">
    <location>
        <begin position="122"/>
        <end position="142"/>
    </location>
</feature>
<feature type="compositionally biased region" description="Polar residues" evidence="1">
    <location>
        <begin position="300"/>
        <end position="331"/>
    </location>
</feature>
<accession>A0A9J7CVB1</accession>
<feature type="compositionally biased region" description="Polar residues" evidence="1">
    <location>
        <begin position="221"/>
        <end position="230"/>
    </location>
</feature>
<dbReference type="VEuPathDB" id="VectorBase:MDOA011378"/>
<dbReference type="eggNOG" id="ENOG502SA7R">
    <property type="taxonomic scope" value="Eukaryota"/>
</dbReference>
<reference evidence="3" key="1">
    <citation type="submission" date="2025-08" db="UniProtKB">
        <authorList>
            <consortium name="RefSeq"/>
        </authorList>
    </citation>
    <scope>IDENTIFICATION</scope>
    <source>
        <strain evidence="3">Aabys</strain>
        <tissue evidence="3">Whole body</tissue>
    </source>
</reference>
<feature type="region of interest" description="Disordered" evidence="1">
    <location>
        <begin position="244"/>
        <end position="388"/>
    </location>
</feature>
<feature type="compositionally biased region" description="Low complexity" evidence="1">
    <location>
        <begin position="413"/>
        <end position="426"/>
    </location>
</feature>
<feature type="compositionally biased region" description="Polar residues" evidence="1">
    <location>
        <begin position="69"/>
        <end position="90"/>
    </location>
</feature>
<name>A0A9J7CVB1_MUSDO</name>
<feature type="compositionally biased region" description="Polar residues" evidence="1">
    <location>
        <begin position="244"/>
        <end position="276"/>
    </location>
</feature>
<feature type="compositionally biased region" description="Low complexity" evidence="1">
    <location>
        <begin position="104"/>
        <end position="113"/>
    </location>
</feature>
<sequence length="714" mass="79119">MKIQLSHRDCLLQATCGMLLFLVAVTYATSQAEVNAAQHLPPKPLKFGQKIVENEVFQPTSGNLRERTAISSTQNNNFTLNQRRQQPTTHRTGEGIASRRPNESRTSNRQTSSRNEHFLPTALTQARDQPRQSSSRRYQTQLEEYLSLPTQLPPAETTSHISRRHNAGGSKQNEIIVQQYDIPAVQKSHHAGVTPTTTVHKSANPSTTRGQQRSAAPPPATNANRSRLSHTNVIESSIASTLRSLTNVGRRQQSKTSTATTTIQPKSSRLAGTQKNSQHSTVPSSSASSSPTSRNSNHSTFVTKSTARNSNGSPNQRVSNRQHGTPPTSERSNGRKIVTTTASGQIQKQQKINAANHSSRSNANRKAPLNSSSTTAVGTTTPRGGLFSLPNEYNIFSPEFWSFLNPTTRATHRPTSSARTAPSSTKKPPKKYIPPQQSSGKEEKLKIKPTYPTTTTIQTTTKSIPETTINVTPTSTRKDEGPFRIALPTFNILGARKESNSETDKDKRNVEDSSSADLRAKFNCPRESEVRFQLFPKICKIDDDCAVWNRGEICCEIFGAKSCVSGIPKPLEETPHSPILGLIPRKCPDRPLAELWWEVKECETDMDCWPRVCCPDGRRRYCRTSQPELNTVPVPVQRSFNYLTEYLECTAPPPPIFDLHPKACTSTLDCFPNVCCQEAGLRHCRPPKKSVLTMLANVFNVDLVKRLTQNIVIK</sequence>
<evidence type="ECO:0000313" key="2">
    <source>
        <dbReference type="Proteomes" id="UP001652621"/>
    </source>
</evidence>
<feature type="region of interest" description="Disordered" evidence="1">
    <location>
        <begin position="69"/>
        <end position="171"/>
    </location>
</feature>
<dbReference type="STRING" id="7370.A0A1I8N464"/>
<proteinExistence type="predicted"/>
<feature type="region of interest" description="Disordered" evidence="1">
    <location>
        <begin position="407"/>
        <end position="448"/>
    </location>
</feature>